<evidence type="ECO:0000256" key="2">
    <source>
        <dbReference type="ARBA" id="ARBA00023219"/>
    </source>
</evidence>
<dbReference type="Proteomes" id="UP000052946">
    <property type="component" value="Unassembled WGS sequence"/>
</dbReference>
<comment type="caution">
    <text evidence="3">The sequence shown here is derived from an EMBL/GenBank/DDBJ whole genome shotgun (WGS) entry which is preliminary data.</text>
</comment>
<sequence>MAKLSAKQELFCQEYIIDLNATQAAIRAGYSEKTARSQGQRLLTKVAITARVNELKEKRAEKLELDAYWVLKRLKDISDRSMQAEPVMEYDHESGEMIETGEYQFDSNGANKSTELIGKHIGMFDPKIQLQLKSLAIKNTKDEKEIEFLDEKIRLLKGTTKDTSLLEALIEGRKAYEQNRD</sequence>
<reference evidence="4" key="1">
    <citation type="submission" date="2015-07" db="EMBL/GenBank/DDBJ databases">
        <title>Draft Genome Sequence of Oceanobacillus picturae Heshi-B3 that Was Isolated from Fermented Rice Bran with Aging Salted Mackerel, Which Was Named Heshiko as Traditional Fermented Seafood in Japan.</title>
        <authorList>
            <person name="Akuzawa S."/>
            <person name="Nakagawa J."/>
            <person name="Kanekatsu T."/>
            <person name="Kanesaki Y."/>
            <person name="Suzuki T."/>
        </authorList>
    </citation>
    <scope>NUCLEOTIDE SEQUENCE [LARGE SCALE GENOMIC DNA]</scope>
    <source>
        <strain evidence="4">Heshi-B3</strain>
    </source>
</reference>
<dbReference type="InterPro" id="IPR038713">
    <property type="entry name" value="Terminase_Gp1_N_sf"/>
</dbReference>
<dbReference type="Pfam" id="PF03592">
    <property type="entry name" value="Terminase_2"/>
    <property type="match status" value="1"/>
</dbReference>
<keyword evidence="2" id="KW-0231">Viral genome packaging</keyword>
<protein>
    <submittedName>
        <fullName evidence="3">Terminase</fullName>
    </submittedName>
</protein>
<evidence type="ECO:0000313" key="4">
    <source>
        <dbReference type="Proteomes" id="UP000052946"/>
    </source>
</evidence>
<proteinExistence type="predicted"/>
<dbReference type="PANTHER" id="PTHR41328">
    <property type="entry name" value="TERMINASE SMALL SUBUNIT-RELATED"/>
    <property type="match status" value="1"/>
</dbReference>
<keyword evidence="1" id="KW-1188">Viral release from host cell</keyword>
<dbReference type="PANTHER" id="PTHR41328:SF2">
    <property type="entry name" value="TERMINASE SMALL SUBUNIT"/>
    <property type="match status" value="1"/>
</dbReference>
<dbReference type="InterPro" id="IPR052404">
    <property type="entry name" value="SPP1-like_terminase"/>
</dbReference>
<dbReference type="GO" id="GO:0051276">
    <property type="term" value="P:chromosome organization"/>
    <property type="evidence" value="ECO:0007669"/>
    <property type="project" value="InterPro"/>
</dbReference>
<dbReference type="Gene3D" id="1.10.10.1400">
    <property type="entry name" value="Terminase, small subunit, N-terminal DNA-binding domain, HTH motif"/>
    <property type="match status" value="1"/>
</dbReference>
<gene>
    <name evidence="3" type="ORF">OPHB3_1961</name>
</gene>
<dbReference type="RefSeq" id="WP_058950175.1">
    <property type="nucleotide sequence ID" value="NZ_BBXV01000023.1"/>
</dbReference>
<name>A0A0U9HE40_9BACI</name>
<dbReference type="EMBL" id="BBXV01000023">
    <property type="protein sequence ID" value="GAQ18022.1"/>
    <property type="molecule type" value="Genomic_DNA"/>
</dbReference>
<dbReference type="InterPro" id="IPR005335">
    <property type="entry name" value="Terminase_ssu"/>
</dbReference>
<evidence type="ECO:0000313" key="3">
    <source>
        <dbReference type="EMBL" id="GAQ18022.1"/>
    </source>
</evidence>
<accession>A0A0U9HE40</accession>
<dbReference type="AlphaFoldDB" id="A0A0U9HE40"/>
<evidence type="ECO:0000256" key="1">
    <source>
        <dbReference type="ARBA" id="ARBA00022612"/>
    </source>
</evidence>
<reference evidence="3 4" key="2">
    <citation type="journal article" date="2016" name="Genome Announc.">
        <title>Draft Genome Sequence of Oceanobacillus picturae Heshi-B3, Isolated from Fermented Rice Bran in a Traditional Japanese Seafood Dish.</title>
        <authorList>
            <person name="Akuzawa S."/>
            <person name="Nagaoka J."/>
            <person name="Kanekatsu M."/>
            <person name="Kanesaki Y."/>
            <person name="Suzuki T."/>
        </authorList>
    </citation>
    <scope>NUCLEOTIDE SEQUENCE [LARGE SCALE GENOMIC DNA]</scope>
    <source>
        <strain evidence="3 4">Heshi-B3</strain>
    </source>
</reference>
<dbReference type="OrthoDB" id="7358785at2"/>
<organism evidence="3 4">
    <name type="scientific">Oceanobacillus picturae</name>
    <dbReference type="NCBI Taxonomy" id="171693"/>
    <lineage>
        <taxon>Bacteria</taxon>
        <taxon>Bacillati</taxon>
        <taxon>Bacillota</taxon>
        <taxon>Bacilli</taxon>
        <taxon>Bacillales</taxon>
        <taxon>Bacillaceae</taxon>
        <taxon>Oceanobacillus</taxon>
    </lineage>
</organism>